<protein>
    <submittedName>
        <fullName evidence="4">GNAT family N-acetyltransferase</fullName>
    </submittedName>
</protein>
<dbReference type="GO" id="GO:0005737">
    <property type="term" value="C:cytoplasm"/>
    <property type="evidence" value="ECO:0007669"/>
    <property type="project" value="TreeGrafter"/>
</dbReference>
<evidence type="ECO:0000259" key="3">
    <source>
        <dbReference type="PROSITE" id="PS51186"/>
    </source>
</evidence>
<dbReference type="InterPro" id="IPR000182">
    <property type="entry name" value="GNAT_dom"/>
</dbReference>
<evidence type="ECO:0000256" key="1">
    <source>
        <dbReference type="ARBA" id="ARBA00022679"/>
    </source>
</evidence>
<dbReference type="SUPFAM" id="SSF55729">
    <property type="entry name" value="Acyl-CoA N-acyltransferases (Nat)"/>
    <property type="match status" value="1"/>
</dbReference>
<dbReference type="InterPro" id="IPR016181">
    <property type="entry name" value="Acyl_CoA_acyltransferase"/>
</dbReference>
<dbReference type="GO" id="GO:0008080">
    <property type="term" value="F:N-acetyltransferase activity"/>
    <property type="evidence" value="ECO:0007669"/>
    <property type="project" value="InterPro"/>
</dbReference>
<accession>A0A202E788</accession>
<evidence type="ECO:0000313" key="4">
    <source>
        <dbReference type="EMBL" id="OVE84131.1"/>
    </source>
</evidence>
<keyword evidence="1 4" id="KW-0808">Transferase</keyword>
<evidence type="ECO:0000256" key="2">
    <source>
        <dbReference type="ARBA" id="ARBA00023315"/>
    </source>
</evidence>
<dbReference type="PANTHER" id="PTHR43626:SF4">
    <property type="entry name" value="GCN5-RELATED N-ACETYLTRANSFERASE 2, CHLOROPLASTIC"/>
    <property type="match status" value="1"/>
</dbReference>
<keyword evidence="5" id="KW-1185">Reference proteome</keyword>
<dbReference type="InterPro" id="IPR045039">
    <property type="entry name" value="NSI-like"/>
</dbReference>
<dbReference type="AlphaFoldDB" id="A0A202E788"/>
<dbReference type="Proteomes" id="UP000196084">
    <property type="component" value="Unassembled WGS sequence"/>
</dbReference>
<dbReference type="PROSITE" id="PS51186">
    <property type="entry name" value="GNAT"/>
    <property type="match status" value="1"/>
</dbReference>
<dbReference type="RefSeq" id="WP_087714365.1">
    <property type="nucleotide sequence ID" value="NZ_MWPH01000002.1"/>
</dbReference>
<dbReference type="EMBL" id="MWPH01000002">
    <property type="protein sequence ID" value="OVE84131.1"/>
    <property type="molecule type" value="Genomic_DNA"/>
</dbReference>
<dbReference type="Gene3D" id="3.40.630.30">
    <property type="match status" value="1"/>
</dbReference>
<reference evidence="4 5" key="1">
    <citation type="submission" date="2017-02" db="EMBL/GenBank/DDBJ databases">
        <title>Natronthermophilus aegyptiacus gen. nov.,sp. nov., an aerobic, extremely halophilic alkalithermophilic archaeon isolated from the athalassohaline Wadi An Natrun, Egypt.</title>
        <authorList>
            <person name="Zhao B."/>
        </authorList>
    </citation>
    <scope>NUCLEOTIDE SEQUENCE [LARGE SCALE GENOMIC DNA]</scope>
    <source>
        <strain evidence="4 5">CGMCC 1.3597</strain>
    </source>
</reference>
<dbReference type="Pfam" id="PF13673">
    <property type="entry name" value="Acetyltransf_10"/>
    <property type="match status" value="1"/>
</dbReference>
<dbReference type="CDD" id="cd04301">
    <property type="entry name" value="NAT_SF"/>
    <property type="match status" value="1"/>
</dbReference>
<evidence type="ECO:0000313" key="5">
    <source>
        <dbReference type="Proteomes" id="UP000196084"/>
    </source>
</evidence>
<comment type="caution">
    <text evidence="4">The sequence shown here is derived from an EMBL/GenBank/DDBJ whole genome shotgun (WGS) entry which is preliminary data.</text>
</comment>
<sequence>MTTVRDLTPNDAAALTDLYEDYKWWADREREGVRRALSQTDVAVGLEDTATDDLIGAARVLTDGTYYATVFDVLVAADRRGEGVGKRLMQAVVDHPDLQDVVGLSLLCRRGLVPYYESVGFDLFDPEIEIPEGGTEELVRMTYEQDRD</sequence>
<gene>
    <name evidence="4" type="ORF">B2G88_06810</name>
</gene>
<keyword evidence="2" id="KW-0012">Acyltransferase</keyword>
<dbReference type="OrthoDB" id="111868at2157"/>
<feature type="domain" description="N-acetyltransferase" evidence="3">
    <location>
        <begin position="2"/>
        <end position="146"/>
    </location>
</feature>
<dbReference type="PANTHER" id="PTHR43626">
    <property type="entry name" value="ACYL-COA N-ACYLTRANSFERASE"/>
    <property type="match status" value="1"/>
</dbReference>
<organism evidence="4 5">
    <name type="scientific">Natronolimnobius baerhuensis</name>
    <dbReference type="NCBI Taxonomy" id="253108"/>
    <lineage>
        <taxon>Archaea</taxon>
        <taxon>Methanobacteriati</taxon>
        <taxon>Methanobacteriota</taxon>
        <taxon>Stenosarchaea group</taxon>
        <taxon>Halobacteria</taxon>
        <taxon>Halobacteriales</taxon>
        <taxon>Natrialbaceae</taxon>
        <taxon>Natronolimnobius</taxon>
    </lineage>
</organism>
<proteinExistence type="predicted"/>
<name>A0A202E788_9EURY</name>